<evidence type="ECO:0000313" key="1">
    <source>
        <dbReference type="EMBL" id="GLZ81450.1"/>
    </source>
</evidence>
<proteinExistence type="predicted"/>
<name>A0A9W6ST30_9ACTN</name>
<gene>
    <name evidence="1" type="ORF">Afil01_62570</name>
</gene>
<reference evidence="1" key="1">
    <citation type="submission" date="2023-03" db="EMBL/GenBank/DDBJ databases">
        <title>Actinorhabdospora filicis NBRC 111898.</title>
        <authorList>
            <person name="Ichikawa N."/>
            <person name="Sato H."/>
            <person name="Tonouchi N."/>
        </authorList>
    </citation>
    <scope>NUCLEOTIDE SEQUENCE</scope>
    <source>
        <strain evidence="1">NBRC 111898</strain>
    </source>
</reference>
<evidence type="ECO:0000313" key="2">
    <source>
        <dbReference type="Proteomes" id="UP001165079"/>
    </source>
</evidence>
<dbReference type="AlphaFoldDB" id="A0A9W6ST30"/>
<accession>A0A9W6ST30</accession>
<dbReference type="EMBL" id="BSTX01000006">
    <property type="protein sequence ID" value="GLZ81450.1"/>
    <property type="molecule type" value="Genomic_DNA"/>
</dbReference>
<sequence length="82" mass="8938">MDELSSADLDLLADLRIRLSAMDDVPADDLAAPDAPERGEVEAALRRLYDGDYIDGFVPDDGDFPLMIEAVTGKGERALRDD</sequence>
<keyword evidence="2" id="KW-1185">Reference proteome</keyword>
<organism evidence="1 2">
    <name type="scientific">Actinorhabdospora filicis</name>
    <dbReference type="NCBI Taxonomy" id="1785913"/>
    <lineage>
        <taxon>Bacteria</taxon>
        <taxon>Bacillati</taxon>
        <taxon>Actinomycetota</taxon>
        <taxon>Actinomycetes</taxon>
        <taxon>Micromonosporales</taxon>
        <taxon>Micromonosporaceae</taxon>
        <taxon>Actinorhabdospora</taxon>
    </lineage>
</organism>
<comment type="caution">
    <text evidence="1">The sequence shown here is derived from an EMBL/GenBank/DDBJ whole genome shotgun (WGS) entry which is preliminary data.</text>
</comment>
<dbReference type="Proteomes" id="UP001165079">
    <property type="component" value="Unassembled WGS sequence"/>
</dbReference>
<protein>
    <submittedName>
        <fullName evidence="1">Uncharacterized protein</fullName>
    </submittedName>
</protein>
<dbReference type="RefSeq" id="WP_285666924.1">
    <property type="nucleotide sequence ID" value="NZ_BSTX01000006.1"/>
</dbReference>